<name>A0ABN2N6L1_9PSEU</name>
<organism evidence="1 2">
    <name type="scientific">Pseudonocardia ailaonensis</name>
    <dbReference type="NCBI Taxonomy" id="367279"/>
    <lineage>
        <taxon>Bacteria</taxon>
        <taxon>Bacillati</taxon>
        <taxon>Actinomycetota</taxon>
        <taxon>Actinomycetes</taxon>
        <taxon>Pseudonocardiales</taxon>
        <taxon>Pseudonocardiaceae</taxon>
        <taxon>Pseudonocardia</taxon>
    </lineage>
</organism>
<dbReference type="Proteomes" id="UP001500449">
    <property type="component" value="Unassembled WGS sequence"/>
</dbReference>
<comment type="caution">
    <text evidence="1">The sequence shown here is derived from an EMBL/GenBank/DDBJ whole genome shotgun (WGS) entry which is preliminary data.</text>
</comment>
<dbReference type="RefSeq" id="WP_344418586.1">
    <property type="nucleotide sequence ID" value="NZ_BAAAQK010000012.1"/>
</dbReference>
<keyword evidence="2" id="KW-1185">Reference proteome</keyword>
<proteinExistence type="predicted"/>
<reference evidence="1 2" key="1">
    <citation type="journal article" date="2019" name="Int. J. Syst. Evol. Microbiol.">
        <title>The Global Catalogue of Microorganisms (GCM) 10K type strain sequencing project: providing services to taxonomists for standard genome sequencing and annotation.</title>
        <authorList>
            <consortium name="The Broad Institute Genomics Platform"/>
            <consortium name="The Broad Institute Genome Sequencing Center for Infectious Disease"/>
            <person name="Wu L."/>
            <person name="Ma J."/>
        </authorList>
    </citation>
    <scope>NUCLEOTIDE SEQUENCE [LARGE SCALE GENOMIC DNA]</scope>
    <source>
        <strain evidence="1 2">JCM 16009</strain>
    </source>
</reference>
<protein>
    <recommendedName>
        <fullName evidence="3">5-bromo-4-chloroindolyl phosphate hydrolysis protein</fullName>
    </recommendedName>
</protein>
<dbReference type="EMBL" id="BAAAQK010000012">
    <property type="protein sequence ID" value="GAA1854619.1"/>
    <property type="molecule type" value="Genomic_DNA"/>
</dbReference>
<sequence length="192" mass="20103">MSDGGLRGYPTSRKNLVGLAGAAVGLGLNLGGVIGDVWPAAAVGLYAIGALVTPPDRPEPGSLTDELRRDADGLLELVQRRTLPPGAGAAVSRIVLCARTVLDRLDETADDPADRAAAPERLATVAEILRVDLPSCLDAYLARPDARAAAELATQLDLVAPVADRLAAAVPEASVQRAEELTQELRRRYPPM</sequence>
<evidence type="ECO:0000313" key="1">
    <source>
        <dbReference type="EMBL" id="GAA1854619.1"/>
    </source>
</evidence>
<accession>A0ABN2N6L1</accession>
<evidence type="ECO:0008006" key="3">
    <source>
        <dbReference type="Google" id="ProtNLM"/>
    </source>
</evidence>
<evidence type="ECO:0000313" key="2">
    <source>
        <dbReference type="Proteomes" id="UP001500449"/>
    </source>
</evidence>
<gene>
    <name evidence="1" type="ORF">GCM10009836_38360</name>
</gene>